<evidence type="ECO:0008006" key="3">
    <source>
        <dbReference type="Google" id="ProtNLM"/>
    </source>
</evidence>
<accession>A0A1H4E9X2</accession>
<organism evidence="1 2">
    <name type="scientific">Flavobacterium gillisiae</name>
    <dbReference type="NCBI Taxonomy" id="150146"/>
    <lineage>
        <taxon>Bacteria</taxon>
        <taxon>Pseudomonadati</taxon>
        <taxon>Bacteroidota</taxon>
        <taxon>Flavobacteriia</taxon>
        <taxon>Flavobacteriales</taxon>
        <taxon>Flavobacteriaceae</taxon>
        <taxon>Flavobacterium</taxon>
    </lineage>
</organism>
<gene>
    <name evidence="1" type="ORF">SAMN05443667_10974</name>
</gene>
<keyword evidence="2" id="KW-1185">Reference proteome</keyword>
<dbReference type="Gene3D" id="2.40.128.140">
    <property type="entry name" value="Outer membrane protein"/>
    <property type="match status" value="1"/>
</dbReference>
<proteinExistence type="predicted"/>
<dbReference type="EMBL" id="FNRD01000009">
    <property type="protein sequence ID" value="SEA81599.1"/>
    <property type="molecule type" value="Genomic_DNA"/>
</dbReference>
<protein>
    <recommendedName>
        <fullName evidence="3">Outer membrane protein</fullName>
    </recommendedName>
</protein>
<reference evidence="2" key="1">
    <citation type="submission" date="2016-10" db="EMBL/GenBank/DDBJ databases">
        <authorList>
            <person name="Varghese N."/>
            <person name="Submissions S."/>
        </authorList>
    </citation>
    <scope>NUCLEOTIDE SEQUENCE [LARGE SCALE GENOMIC DNA]</scope>
    <source>
        <strain evidence="2">DSM 22376</strain>
    </source>
</reference>
<name>A0A1H4E9X2_9FLAO</name>
<evidence type="ECO:0000313" key="1">
    <source>
        <dbReference type="EMBL" id="SEA81599.1"/>
    </source>
</evidence>
<dbReference type="InterPro" id="IPR018707">
    <property type="entry name" value="LpxR"/>
</dbReference>
<dbReference type="STRING" id="150146.SAMN05443667_10974"/>
<evidence type="ECO:0000313" key="2">
    <source>
        <dbReference type="Proteomes" id="UP000198951"/>
    </source>
</evidence>
<dbReference type="InterPro" id="IPR037107">
    <property type="entry name" value="Put_OMP_sf"/>
</dbReference>
<dbReference type="Proteomes" id="UP000198951">
    <property type="component" value="Unassembled WGS sequence"/>
</dbReference>
<dbReference type="AlphaFoldDB" id="A0A1H4E9X2"/>
<sequence>MPKKTYIIFLFMATTIVLGQSRTREIGLITENDLYTSSKNDKYYTNGMEIFYRFLTKNDDEKVNKKIVEIRIGQYIFNPKFINKGAVAVIDRPFAGYLFGGLEKGLFFHNETVFKGGIELGFVGPNSFAEETQKRFHKFFSYKGVYGWETQVSNALAIQSHFLFSSKLLPKLNSDKVDFHFQSEADLGTIFTGISAGFLTRIGFKKLVPIYDSNLYGASVFRKPEKIVQEFYFYIAPSIKYQMYDATIEGSLFNDNSPITFDLIPVRFNGEAGFKYRKNNLNLSYVFVYRSKELHNEINTGYFYGSIGVSYLLR</sequence>
<dbReference type="Pfam" id="PF09982">
    <property type="entry name" value="LpxR"/>
    <property type="match status" value="1"/>
</dbReference>